<dbReference type="PANTHER" id="PTHR30349">
    <property type="entry name" value="PHAGE INTEGRASE-RELATED"/>
    <property type="match status" value="1"/>
</dbReference>
<evidence type="ECO:0000256" key="3">
    <source>
        <dbReference type="ARBA" id="ARBA00023172"/>
    </source>
</evidence>
<dbReference type="InterPro" id="IPR002104">
    <property type="entry name" value="Integrase_catalytic"/>
</dbReference>
<dbReference type="GO" id="GO:0003677">
    <property type="term" value="F:DNA binding"/>
    <property type="evidence" value="ECO:0007669"/>
    <property type="project" value="UniProtKB-UniRule"/>
</dbReference>
<dbReference type="InterPro" id="IPR013762">
    <property type="entry name" value="Integrase-like_cat_sf"/>
</dbReference>
<dbReference type="PANTHER" id="PTHR30349:SF64">
    <property type="entry name" value="PROPHAGE INTEGRASE INTD-RELATED"/>
    <property type="match status" value="1"/>
</dbReference>
<dbReference type="InterPro" id="IPR011010">
    <property type="entry name" value="DNA_brk_join_enz"/>
</dbReference>
<evidence type="ECO:0000259" key="6">
    <source>
        <dbReference type="PROSITE" id="PS51900"/>
    </source>
</evidence>
<sequence length="400" mass="44741">MKPVVIKHHADGTPYARPYLGINAVTKAPMRPYKRFPEAANDEEAQEMAQEWVNTIAAAADLHVSVKLVEMLARYIDRLEANGKSPNTIKTYRSLLQCYVAPNVGNVGVGELKPYMVDGLYNVILMRESRKGGTISPNTVIKLHWFLSGAYRYFVREGVCEFNPMLSVTKPERDLTEAVAFNESEFNVLSKALAKAVNEPAESREAIFRRNAMFSAYLALWNGERCGEVLANSKADAQLFRQLMHIGNTLVEKKGHLYRKPKPKSKRSRNISIYDDVCANIERHYEWQAEYLPAAKQNDYNRMICCTADGGLMRPSTVSTEFSALLKTLGLPRGTSYHTLRHTHATWLLLQGVDLKTIAERLGHANEATTLSLYAHVMPGRDEMAAAAFAEAAKRMGGAL</sequence>
<dbReference type="AlphaFoldDB" id="A0ABD7GI68"/>
<dbReference type="Pfam" id="PF00589">
    <property type="entry name" value="Phage_integrase"/>
    <property type="match status" value="1"/>
</dbReference>
<name>A0ABD7GI68_EGGLN</name>
<proteinExistence type="inferred from homology"/>
<dbReference type="PROSITE" id="PS51898">
    <property type="entry name" value="TYR_RECOMBINASE"/>
    <property type="match status" value="1"/>
</dbReference>
<keyword evidence="2 4" id="KW-0238">DNA-binding</keyword>
<evidence type="ECO:0000313" key="8">
    <source>
        <dbReference type="Proteomes" id="UP000253915"/>
    </source>
</evidence>
<comment type="caution">
    <text evidence="7">The sequence shown here is derived from an EMBL/GenBank/DDBJ whole genome shotgun (WGS) entry which is preliminary data.</text>
</comment>
<reference evidence="7 8" key="1">
    <citation type="journal article" date="2018" name="Elife">
        <title>Discovery and characterization of a prevalent human gut bacterial enzyme sufficient for the inactivation of a family of plant toxins.</title>
        <authorList>
            <person name="Koppel N."/>
            <person name="Bisanz J.E."/>
            <person name="Pandelia M.E."/>
            <person name="Turnbaugh P.J."/>
            <person name="Balskus E.P."/>
        </authorList>
    </citation>
    <scope>NUCLEOTIDE SEQUENCE [LARGE SCALE GENOMIC DNA]</scope>
    <source>
        <strain evidence="7 8">16A</strain>
    </source>
</reference>
<dbReference type="GO" id="GO:0006310">
    <property type="term" value="P:DNA recombination"/>
    <property type="evidence" value="ECO:0007669"/>
    <property type="project" value="UniProtKB-KW"/>
</dbReference>
<evidence type="ECO:0000256" key="2">
    <source>
        <dbReference type="ARBA" id="ARBA00023125"/>
    </source>
</evidence>
<protein>
    <submittedName>
        <fullName evidence="7">Site-specific integrase</fullName>
    </submittedName>
</protein>
<dbReference type="EMBL" id="PPUQ01000011">
    <property type="protein sequence ID" value="RDC37655.1"/>
    <property type="molecule type" value="Genomic_DNA"/>
</dbReference>
<dbReference type="SUPFAM" id="SSF56349">
    <property type="entry name" value="DNA breaking-rejoining enzymes"/>
    <property type="match status" value="1"/>
</dbReference>
<comment type="similarity">
    <text evidence="1">Belongs to the 'phage' integrase family.</text>
</comment>
<dbReference type="RefSeq" id="WP_114526842.1">
    <property type="nucleotide sequence ID" value="NZ_AP025575.1"/>
</dbReference>
<evidence type="ECO:0000256" key="4">
    <source>
        <dbReference type="PROSITE-ProRule" id="PRU01248"/>
    </source>
</evidence>
<dbReference type="InterPro" id="IPR050090">
    <property type="entry name" value="Tyrosine_recombinase_XerCD"/>
</dbReference>
<dbReference type="Gene3D" id="1.10.150.130">
    <property type="match status" value="1"/>
</dbReference>
<dbReference type="Gene3D" id="1.10.443.10">
    <property type="entry name" value="Intergrase catalytic core"/>
    <property type="match status" value="1"/>
</dbReference>
<evidence type="ECO:0000259" key="5">
    <source>
        <dbReference type="PROSITE" id="PS51898"/>
    </source>
</evidence>
<dbReference type="InterPro" id="IPR044068">
    <property type="entry name" value="CB"/>
</dbReference>
<keyword evidence="3" id="KW-0233">DNA recombination</keyword>
<dbReference type="CDD" id="cd01189">
    <property type="entry name" value="INT_ICEBs1_C_like"/>
    <property type="match status" value="1"/>
</dbReference>
<organism evidence="7 8">
    <name type="scientific">Eggerthella lenta</name>
    <name type="common">Eubacterium lentum</name>
    <dbReference type="NCBI Taxonomy" id="84112"/>
    <lineage>
        <taxon>Bacteria</taxon>
        <taxon>Bacillati</taxon>
        <taxon>Actinomycetota</taxon>
        <taxon>Coriobacteriia</taxon>
        <taxon>Eggerthellales</taxon>
        <taxon>Eggerthellaceae</taxon>
        <taxon>Eggerthella</taxon>
    </lineage>
</organism>
<dbReference type="Proteomes" id="UP000253915">
    <property type="component" value="Unassembled WGS sequence"/>
</dbReference>
<feature type="domain" description="Core-binding (CB)" evidence="6">
    <location>
        <begin position="66"/>
        <end position="155"/>
    </location>
</feature>
<evidence type="ECO:0000313" key="7">
    <source>
        <dbReference type="EMBL" id="RDC37655.1"/>
    </source>
</evidence>
<accession>A0ABD7GI68</accession>
<gene>
    <name evidence="7" type="ORF">C1853_09380</name>
</gene>
<dbReference type="PROSITE" id="PS51900">
    <property type="entry name" value="CB"/>
    <property type="match status" value="1"/>
</dbReference>
<dbReference type="InterPro" id="IPR010998">
    <property type="entry name" value="Integrase_recombinase_N"/>
</dbReference>
<evidence type="ECO:0000256" key="1">
    <source>
        <dbReference type="ARBA" id="ARBA00008857"/>
    </source>
</evidence>
<feature type="domain" description="Tyr recombinase" evidence="5">
    <location>
        <begin position="188"/>
        <end position="389"/>
    </location>
</feature>